<dbReference type="GO" id="GO:0003964">
    <property type="term" value="F:RNA-directed DNA polymerase activity"/>
    <property type="evidence" value="ECO:0007669"/>
    <property type="project" value="UniProtKB-KW"/>
</dbReference>
<dbReference type="OrthoDB" id="1936608at2759"/>
<dbReference type="AlphaFoldDB" id="A0A5B6VKJ3"/>
<organism evidence="1 2">
    <name type="scientific">Gossypium australe</name>
    <dbReference type="NCBI Taxonomy" id="47621"/>
    <lineage>
        <taxon>Eukaryota</taxon>
        <taxon>Viridiplantae</taxon>
        <taxon>Streptophyta</taxon>
        <taxon>Embryophyta</taxon>
        <taxon>Tracheophyta</taxon>
        <taxon>Spermatophyta</taxon>
        <taxon>Magnoliopsida</taxon>
        <taxon>eudicotyledons</taxon>
        <taxon>Gunneridae</taxon>
        <taxon>Pentapetalae</taxon>
        <taxon>rosids</taxon>
        <taxon>malvids</taxon>
        <taxon>Malvales</taxon>
        <taxon>Malvaceae</taxon>
        <taxon>Malvoideae</taxon>
        <taxon>Gossypium</taxon>
    </lineage>
</organism>
<proteinExistence type="predicted"/>
<sequence length="95" mass="11093">MSSLMRSIMKEKGSRQVEVDRRFHIYYLRTSILFGEATKRGANSLKWILHEYDICSGQSVNYTKSTIFYSSNTQEEDKRIITRVLGVHSSNDPER</sequence>
<evidence type="ECO:0000313" key="2">
    <source>
        <dbReference type="Proteomes" id="UP000325315"/>
    </source>
</evidence>
<keyword evidence="2" id="KW-1185">Reference proteome</keyword>
<dbReference type="Proteomes" id="UP000325315">
    <property type="component" value="Unassembled WGS sequence"/>
</dbReference>
<evidence type="ECO:0000313" key="1">
    <source>
        <dbReference type="EMBL" id="KAA3469547.1"/>
    </source>
</evidence>
<keyword evidence="1" id="KW-0548">Nucleotidyltransferase</keyword>
<name>A0A5B6VKJ3_9ROSI</name>
<protein>
    <submittedName>
        <fullName evidence="1">LINE-1 reverse transcriptase isogeny</fullName>
    </submittedName>
</protein>
<dbReference type="EMBL" id="SMMG02000006">
    <property type="protein sequence ID" value="KAA3469547.1"/>
    <property type="molecule type" value="Genomic_DNA"/>
</dbReference>
<keyword evidence="1" id="KW-0808">Transferase</keyword>
<gene>
    <name evidence="1" type="ORF">EPI10_015323</name>
</gene>
<accession>A0A5B6VKJ3</accession>
<reference evidence="2" key="1">
    <citation type="journal article" date="2019" name="Plant Biotechnol. J.">
        <title>Genome sequencing of the Australian wild diploid species Gossypium australe highlights disease resistance and delayed gland morphogenesis.</title>
        <authorList>
            <person name="Cai Y."/>
            <person name="Cai X."/>
            <person name="Wang Q."/>
            <person name="Wang P."/>
            <person name="Zhang Y."/>
            <person name="Cai C."/>
            <person name="Xu Y."/>
            <person name="Wang K."/>
            <person name="Zhou Z."/>
            <person name="Wang C."/>
            <person name="Geng S."/>
            <person name="Li B."/>
            <person name="Dong Q."/>
            <person name="Hou Y."/>
            <person name="Wang H."/>
            <person name="Ai P."/>
            <person name="Liu Z."/>
            <person name="Yi F."/>
            <person name="Sun M."/>
            <person name="An G."/>
            <person name="Cheng J."/>
            <person name="Zhang Y."/>
            <person name="Shi Q."/>
            <person name="Xie Y."/>
            <person name="Shi X."/>
            <person name="Chang Y."/>
            <person name="Huang F."/>
            <person name="Chen Y."/>
            <person name="Hong S."/>
            <person name="Mi L."/>
            <person name="Sun Q."/>
            <person name="Zhang L."/>
            <person name="Zhou B."/>
            <person name="Peng R."/>
            <person name="Zhang X."/>
            <person name="Liu F."/>
        </authorList>
    </citation>
    <scope>NUCLEOTIDE SEQUENCE [LARGE SCALE GENOMIC DNA]</scope>
    <source>
        <strain evidence="2">cv. PA1801</strain>
    </source>
</reference>
<comment type="caution">
    <text evidence="1">The sequence shown here is derived from an EMBL/GenBank/DDBJ whole genome shotgun (WGS) entry which is preliminary data.</text>
</comment>
<keyword evidence="1" id="KW-0695">RNA-directed DNA polymerase</keyword>